<dbReference type="PROSITE" id="PS51257">
    <property type="entry name" value="PROKAR_LIPOPROTEIN"/>
    <property type="match status" value="1"/>
</dbReference>
<evidence type="ECO:0000256" key="1">
    <source>
        <dbReference type="SAM" id="MobiDB-lite"/>
    </source>
</evidence>
<keyword evidence="3" id="KW-1185">Reference proteome</keyword>
<evidence type="ECO:0000313" key="3">
    <source>
        <dbReference type="Proteomes" id="UP001161325"/>
    </source>
</evidence>
<dbReference type="InterPro" id="IPR006311">
    <property type="entry name" value="TAT_signal"/>
</dbReference>
<sequence length="87" mass="9314">MSTTRRFLTPSVLAALLAAACGSDPTSPAPAPRPDGTAAATANVDDRRRIDDETGLNTWRERMRPAPQRPMAAHVSPVIVPRARPTL</sequence>
<proteinExistence type="predicted"/>
<dbReference type="Proteomes" id="UP001161325">
    <property type="component" value="Unassembled WGS sequence"/>
</dbReference>
<comment type="caution">
    <text evidence="2">The sequence shown here is derived from an EMBL/GenBank/DDBJ whole genome shotgun (WGS) entry which is preliminary data.</text>
</comment>
<accession>A0AA37QDV3</accession>
<gene>
    <name evidence="2" type="ORF">rosag_14160</name>
</gene>
<feature type="region of interest" description="Disordered" evidence="1">
    <location>
        <begin position="22"/>
        <end position="87"/>
    </location>
</feature>
<dbReference type="AlphaFoldDB" id="A0AA37QDV3"/>
<protein>
    <submittedName>
        <fullName evidence="2">Uncharacterized protein</fullName>
    </submittedName>
</protein>
<organism evidence="2 3">
    <name type="scientific">Roseisolibacter agri</name>
    <dbReference type="NCBI Taxonomy" id="2014610"/>
    <lineage>
        <taxon>Bacteria</taxon>
        <taxon>Pseudomonadati</taxon>
        <taxon>Gemmatimonadota</taxon>
        <taxon>Gemmatimonadia</taxon>
        <taxon>Gemmatimonadales</taxon>
        <taxon>Gemmatimonadaceae</taxon>
        <taxon>Roseisolibacter</taxon>
    </lineage>
</organism>
<evidence type="ECO:0000313" key="2">
    <source>
        <dbReference type="EMBL" id="GLC24903.1"/>
    </source>
</evidence>
<dbReference type="PROSITE" id="PS51318">
    <property type="entry name" value="TAT"/>
    <property type="match status" value="1"/>
</dbReference>
<reference evidence="2" key="1">
    <citation type="submission" date="2022-08" db="EMBL/GenBank/DDBJ databases">
        <title>Draft genome sequencing of Roseisolibacter agri AW1220.</title>
        <authorList>
            <person name="Tobiishi Y."/>
            <person name="Tonouchi A."/>
        </authorList>
    </citation>
    <scope>NUCLEOTIDE SEQUENCE</scope>
    <source>
        <strain evidence="2">AW1220</strain>
    </source>
</reference>
<dbReference type="RefSeq" id="WP_284349346.1">
    <property type="nucleotide sequence ID" value="NZ_BRXS01000002.1"/>
</dbReference>
<dbReference type="EMBL" id="BRXS01000002">
    <property type="protein sequence ID" value="GLC24903.1"/>
    <property type="molecule type" value="Genomic_DNA"/>
</dbReference>
<name>A0AA37QDV3_9BACT</name>